<sequence>MRGFSVVHDESLARVYSDREYVSTTMVRHGGTTVAFAVDGERRVFYSVLDLEQASADRGPLDAHYWNEDPAPVPFPNELVDVPGPGAAGDALSGAVLRMPSVKNGGRVEAGAGVVLSAQEADPFLSSTARLTAAAGLQVISDGRYILVFRQGLSAAHADMVFHAEGGTVSGDKATAKGTGTADAVAVVDGSLLCDRFVLVGSVLKPVVEVRYQRSRSKARGASETDTLGTRDMEGNTFFEATSKLSFIAPVKDGEFTVLLLPTAVAGVSRWQVFAVNQATGRVEGYNCAQGADGLFDVAGVQLYTSPDPKYAGSVLERAPGTCPHTKKPLVPVPASTDRAGTALRFDPAKKTHVLLPAATGTAAAAGKGFTVEAWIKPTAASGTILHIEGASSAGTLVFGLDSARKVVADLGGTRAVSSTAVALNAYTHVAAVFDGKTATVFVGGAKAGTAAVTTVPVAGSAATVGAKLVADAAQAGFAGDIDELRVWNRARLEAEFGDRGLRLAGIETGLAAYYRFDEGTGTVVGDHTRALRDGEAKNSPVWVASDAPAGDGPGLSRDVFAFAGRTVSTAPAAALYAQQEPATTGYGAAVGHEKRQTRLLLACGTSGPAPKGGVATRSYLAAVDFALTRDGRLAAVPASITLAEAGKPGTVGDLAAIKTAQAAVDAARTALDADRTLAGRVEQNRSNVEYFSARVASSPYDILGNIHLRTSQTYLSSSLAARERLGVREAALEAAEDALMTVSGGTRGGGDTVVAMPLVATDRQGLTVYGALLAFAWTEDAPFVLDSSTGDVVLYFRGGSGQFFSAYYSTLVARAARRVDVGAGRLEFVARDLVTRLADFTVKVSADSASDADRCTVTVTRGTRTETFGHVPRAAASLAAVLNGTLGSGALLGTVLSVKDQVVELAAPLTVSLAADERVSVDGRIRTVAAAAPAGATTVSVTGSAVTAAVGAQVSSVLYDYADAACSVPGVDLSAGSQIVAVTRVDATASVADATAADSVAGVGPHWRGHAPGRAPSFDGTTQYLTAADGADFATEGDLTLEAWVNPTTGATGTGGTVLHAAGPDTPYGLALRSSSVSSGIALETDNVIECGNELDLTETDFTIEMWAYRQATGRTDGLLTKGTALEIAVLEDNRLAFGGDFGTPEKRDYSFAVTTATVPAQEWHHWAMVHERSTGARRVYRDGVEMTCTSETGGAVASGTFGGTEYIETEGTRPPVRLGYLKCGTAAGSRICLDEVRVWGTARTAAEIKETMRRRLRGREEGLLGYWQFSDGSTVDRSGHGHDGTLTGPYRPAISGLNGYAPMATVGVQTFTTADGAPFGDWSHVAVAFEQHWAMAMDGGGYLDAGGPGGLDLLGDLTIEASVYLETLGVVHGLVGKGVVGGGAAGTSVPYALYVEADGQLAFAFERGGKDGAAVVVRSQTKLATKTLTRVAVTRKGGHNEKGGVAIRLYIDGVPVGPKPYVHEGAAPVGNDENCELGRHRQGRTTHGLRGTLTEVRIWNVAREEKLIGTSISPSAPGLTAWWTFPEQEGAVTADACEAFPAKLRGARRVRTPDPYGNRATFYLDGDPQPASCTPTATLYGGEATATLAGRSHGSALSAGFAGELDEVRVWATCRTREQVLDNMFTRLRGESADLVAYYPFDGASTEPGATVKDFGPRGNHLKPSTKAPGNVVSSAPISVDAAEVRSALTGIASSFNTRIDHTPAASEYGDLQADTDGHPFGVMKRAYAFVRNGRWELHTGFKTGELTTTWVGQAQFDPQLIGYLEGAPPMPSENMVWGTAGDYAEKASVSFVQADKVTNTISNDEKRSLEASGTAKVDFSVNDDTSIVAAPLGVGTAKPVVKVKVGLTVEATIKFNNNWATNLEVSQSSETTRTSGVVLTGQWEEDAESGQVNPDAGRRWAPANTGFAIVQSATADLYALRLAHTGVLVAYRMIPNADIPRDWNIIAFPINPYYTKQGTLDGTVGFAPTGTSGALQPFPDPAFPNAGDGGEYSYYRPREAYALKRRIQREEQQLQSFYESMSTESATFASTNPVRAQADRVLGGMMGGTGTGLGGDDGDPAATRKAAKEASRRHMANTYVWTAAGGLFSETTSTTDQVTQVTTGDYSVSGSVSVGGYVNIEAGPVGVSLTGSATLGGGYAVTRARTKDASRTFSLDVAAAPGRDLQKYDEDDKPVFDIDDNPVLVPGRVDAYRFMTFYLDSSTDNFEDFYGKVVDPAWLDRNTGPDARALRQTRQSDRKPPCWRILHRVTFVSRVQDTTTTAPSLAKAMGDVGITSDYHLMRQLEPHLTGATASLTALTAAAKTAITTQFPALTPYTDTITDRLAAYYNLDPDEALPVALDPAPVPAAPAPEPAPEPVSTISTTTATIPKGTASVTFRYSTPAATMSTTNWIGIYPAGVVPPAQESLSWKPAPERSGDVAVPTAGLAPGNYAAWYLHNNGYTKLAEPITLTVT</sequence>
<feature type="domain" description="LamG-like jellyroll fold" evidence="3">
    <location>
        <begin position="1101"/>
        <end position="1248"/>
    </location>
</feature>
<evidence type="ECO:0000313" key="5">
    <source>
        <dbReference type="Proteomes" id="UP001551482"/>
    </source>
</evidence>
<feature type="domain" description="LamG-like jellyroll fold" evidence="3">
    <location>
        <begin position="1357"/>
        <end position="1508"/>
    </location>
</feature>
<dbReference type="RefSeq" id="WP_358360224.1">
    <property type="nucleotide sequence ID" value="NZ_JBEZFP010000100.1"/>
</dbReference>
<dbReference type="SMART" id="SM00560">
    <property type="entry name" value="LamGL"/>
    <property type="match status" value="3"/>
</dbReference>
<feature type="domain" description="LamG-like jellyroll fold" evidence="3">
    <location>
        <begin position="368"/>
        <end position="495"/>
    </location>
</feature>
<accession>A0ABV3DPX2</accession>
<keyword evidence="5" id="KW-1185">Reference proteome</keyword>
<evidence type="ECO:0000256" key="1">
    <source>
        <dbReference type="ARBA" id="ARBA00022729"/>
    </source>
</evidence>
<proteinExistence type="predicted"/>
<comment type="caution">
    <text evidence="4">The sequence shown here is derived from an EMBL/GenBank/DDBJ whole genome shotgun (WGS) entry which is preliminary data.</text>
</comment>
<name>A0ABV3DPX2_9ACTN</name>
<keyword evidence="1" id="KW-0732">Signal</keyword>
<dbReference type="InterPro" id="IPR013320">
    <property type="entry name" value="ConA-like_dom_sf"/>
</dbReference>
<keyword evidence="2" id="KW-1015">Disulfide bond</keyword>
<dbReference type="InterPro" id="IPR006558">
    <property type="entry name" value="LamG-like"/>
</dbReference>
<dbReference type="Gene3D" id="2.60.120.200">
    <property type="match status" value="5"/>
</dbReference>
<dbReference type="EMBL" id="JBEZFP010000100">
    <property type="protein sequence ID" value="MEU8137795.1"/>
    <property type="molecule type" value="Genomic_DNA"/>
</dbReference>
<evidence type="ECO:0000259" key="3">
    <source>
        <dbReference type="SMART" id="SM00560"/>
    </source>
</evidence>
<evidence type="ECO:0000313" key="4">
    <source>
        <dbReference type="EMBL" id="MEU8137795.1"/>
    </source>
</evidence>
<evidence type="ECO:0000256" key="2">
    <source>
        <dbReference type="ARBA" id="ARBA00023157"/>
    </source>
</evidence>
<dbReference type="SUPFAM" id="SSF49899">
    <property type="entry name" value="Concanavalin A-like lectins/glucanases"/>
    <property type="match status" value="5"/>
</dbReference>
<gene>
    <name evidence="4" type="ORF">AB0C36_30310</name>
</gene>
<dbReference type="Proteomes" id="UP001551482">
    <property type="component" value="Unassembled WGS sequence"/>
</dbReference>
<dbReference type="Pfam" id="PF13385">
    <property type="entry name" value="Laminin_G_3"/>
    <property type="match status" value="3"/>
</dbReference>
<organism evidence="4 5">
    <name type="scientific">Streptodolium elevatio</name>
    <dbReference type="NCBI Taxonomy" id="3157996"/>
    <lineage>
        <taxon>Bacteria</taxon>
        <taxon>Bacillati</taxon>
        <taxon>Actinomycetota</taxon>
        <taxon>Actinomycetes</taxon>
        <taxon>Kitasatosporales</taxon>
        <taxon>Streptomycetaceae</taxon>
        <taxon>Streptodolium</taxon>
    </lineage>
</organism>
<reference evidence="4 5" key="1">
    <citation type="submission" date="2024-06" db="EMBL/GenBank/DDBJ databases">
        <title>The Natural Products Discovery Center: Release of the First 8490 Sequenced Strains for Exploring Actinobacteria Biosynthetic Diversity.</title>
        <authorList>
            <person name="Kalkreuter E."/>
            <person name="Kautsar S.A."/>
            <person name="Yang D."/>
            <person name="Bader C.D."/>
            <person name="Teijaro C.N."/>
            <person name="Fluegel L."/>
            <person name="Davis C.M."/>
            <person name="Simpson J.R."/>
            <person name="Lauterbach L."/>
            <person name="Steele A.D."/>
            <person name="Gui C."/>
            <person name="Meng S."/>
            <person name="Li G."/>
            <person name="Viehrig K."/>
            <person name="Ye F."/>
            <person name="Su P."/>
            <person name="Kiefer A.F."/>
            <person name="Nichols A."/>
            <person name="Cepeda A.J."/>
            <person name="Yan W."/>
            <person name="Fan B."/>
            <person name="Jiang Y."/>
            <person name="Adhikari A."/>
            <person name="Zheng C.-J."/>
            <person name="Schuster L."/>
            <person name="Cowan T.M."/>
            <person name="Smanski M.J."/>
            <person name="Chevrette M.G."/>
            <person name="De Carvalho L.P.S."/>
            <person name="Shen B."/>
        </authorList>
    </citation>
    <scope>NUCLEOTIDE SEQUENCE [LARGE SCALE GENOMIC DNA]</scope>
    <source>
        <strain evidence="4 5">NPDC048946</strain>
    </source>
</reference>
<protein>
    <submittedName>
        <fullName evidence="4">LamG domain-containing protein</fullName>
    </submittedName>
</protein>